<keyword evidence="2" id="KW-0560">Oxidoreductase</keyword>
<keyword evidence="4" id="KW-1185">Reference proteome</keyword>
<evidence type="ECO:0000256" key="2">
    <source>
        <dbReference type="ARBA" id="ARBA00023002"/>
    </source>
</evidence>
<dbReference type="Pfam" id="PF00106">
    <property type="entry name" value="adh_short"/>
    <property type="match status" value="1"/>
</dbReference>
<dbReference type="PRINTS" id="PR00081">
    <property type="entry name" value="GDHRDH"/>
</dbReference>
<evidence type="ECO:0000256" key="1">
    <source>
        <dbReference type="ARBA" id="ARBA00006484"/>
    </source>
</evidence>
<dbReference type="InterPro" id="IPR051253">
    <property type="entry name" value="11-beta-HSD"/>
</dbReference>
<dbReference type="CTD" id="100333777"/>
<dbReference type="GeneID" id="120055610"/>
<gene>
    <name evidence="5" type="primary">hsd11b1lb</name>
</gene>
<reference evidence="5" key="1">
    <citation type="submission" date="2025-08" db="UniProtKB">
        <authorList>
            <consortium name="RefSeq"/>
        </authorList>
    </citation>
    <scope>IDENTIFICATION</scope>
    <source>
        <tissue evidence="5">White muscle</tissue>
    </source>
</reference>
<feature type="chain" id="PRO_5036504508" evidence="3">
    <location>
        <begin position="22"/>
        <end position="284"/>
    </location>
</feature>
<evidence type="ECO:0000313" key="4">
    <source>
        <dbReference type="Proteomes" id="UP000808372"/>
    </source>
</evidence>
<accession>A0A8U1EN37</accession>
<dbReference type="InterPro" id="IPR020904">
    <property type="entry name" value="Sc_DH/Rdtase_CS"/>
</dbReference>
<dbReference type="KEGG" id="snh:120055610"/>
<keyword evidence="3" id="KW-0732">Signal</keyword>
<feature type="signal peptide" evidence="3">
    <location>
        <begin position="1"/>
        <end position="21"/>
    </location>
</feature>
<dbReference type="InterPro" id="IPR036291">
    <property type="entry name" value="NAD(P)-bd_dom_sf"/>
</dbReference>
<dbReference type="RefSeq" id="XP_038859423.1">
    <property type="nucleotide sequence ID" value="XM_039003495.1"/>
</dbReference>
<sequence length="284" mass="31207">MQVPMKTVFLIFAVCLMAVLWRDTFDPESVRNARVLVTGASTGIGEQVAYHYAKMGAQVVITARREYALQKVAANCTSLGAQKALYVTGDMSQSSDPERVVRMAVEQLGGLDILVLNHIGSTPFAMWNGDGDHVRELMQLNFLSYVNMASAALPVLEQSAGSMIVVSSLLGKITTPFVGPYAATKFAVNGFFGSMQHELAMQRSNVSLTITTLGLIDTDSAMDKIRGYTNMTAYPASDAALHIIKAGATHQKESFYPGYIYFACLCRDWFPFFRDIIIQNSYTY</sequence>
<dbReference type="AlphaFoldDB" id="A0A8U1EN37"/>
<name>A0A8U1EN37_SALNM</name>
<organism evidence="4 5">
    <name type="scientific">Salvelinus namaycush</name>
    <name type="common">Lake trout</name>
    <name type="synonym">Salmo namaycush</name>
    <dbReference type="NCBI Taxonomy" id="8040"/>
    <lineage>
        <taxon>Eukaryota</taxon>
        <taxon>Metazoa</taxon>
        <taxon>Chordata</taxon>
        <taxon>Craniata</taxon>
        <taxon>Vertebrata</taxon>
        <taxon>Euteleostomi</taxon>
        <taxon>Actinopterygii</taxon>
        <taxon>Neopterygii</taxon>
        <taxon>Teleostei</taxon>
        <taxon>Protacanthopterygii</taxon>
        <taxon>Salmoniformes</taxon>
        <taxon>Salmonidae</taxon>
        <taxon>Salmoninae</taxon>
        <taxon>Salvelinus</taxon>
    </lineage>
</organism>
<dbReference type="Proteomes" id="UP000808372">
    <property type="component" value="Chromosome 11"/>
</dbReference>
<dbReference type="PROSITE" id="PS00061">
    <property type="entry name" value="ADH_SHORT"/>
    <property type="match status" value="1"/>
</dbReference>
<dbReference type="Gene3D" id="3.40.50.720">
    <property type="entry name" value="NAD(P)-binding Rossmann-like Domain"/>
    <property type="match status" value="1"/>
</dbReference>
<evidence type="ECO:0000256" key="3">
    <source>
        <dbReference type="SAM" id="SignalP"/>
    </source>
</evidence>
<dbReference type="FunFam" id="3.40.50.720:FF:000329">
    <property type="entry name" value="Corticosteroid 11-beta-dehydrogenase isozyme 1"/>
    <property type="match status" value="1"/>
</dbReference>
<dbReference type="InterPro" id="IPR002347">
    <property type="entry name" value="SDR_fam"/>
</dbReference>
<dbReference type="PANTHER" id="PTHR44279">
    <property type="entry name" value="HYDROXYSTEROID (11-BETA) DEHYDROGENASE 1-LIKE B-RELATED"/>
    <property type="match status" value="1"/>
</dbReference>
<dbReference type="GO" id="GO:0016491">
    <property type="term" value="F:oxidoreductase activity"/>
    <property type="evidence" value="ECO:0007669"/>
    <property type="project" value="UniProtKB-KW"/>
</dbReference>
<dbReference type="SUPFAM" id="SSF51735">
    <property type="entry name" value="NAD(P)-binding Rossmann-fold domains"/>
    <property type="match status" value="1"/>
</dbReference>
<protein>
    <submittedName>
        <fullName evidence="5">Hydroxysteroid 11-beta-dehydrogenase 1-like protein</fullName>
    </submittedName>
</protein>
<evidence type="ECO:0000313" key="5">
    <source>
        <dbReference type="RefSeq" id="XP_038859423.1"/>
    </source>
</evidence>
<comment type="similarity">
    <text evidence="1">Belongs to the short-chain dehydrogenases/reductases (SDR) family.</text>
</comment>
<proteinExistence type="inferred from homology"/>
<dbReference type="PANTHER" id="PTHR44279:SF2">
    <property type="entry name" value="HYDROXYSTEROID (11-BETA) DEHYDROGENASE 1-LIKE B-RELATED"/>
    <property type="match status" value="1"/>
</dbReference>